<evidence type="ECO:0000256" key="1">
    <source>
        <dbReference type="SAM" id="MobiDB-lite"/>
    </source>
</evidence>
<keyword evidence="3" id="KW-1185">Reference proteome</keyword>
<proteinExistence type="predicted"/>
<sequence length="91" mass="10446">MSAEEIQKLVVRQLIDRVKCRLAVINAEENLNPQKQYDTYCGADNCVCLEDRLEDPSAIRDDDKDVNDRNDANDSNGEDDILWDWNGGIWC</sequence>
<feature type="compositionally biased region" description="Basic and acidic residues" evidence="1">
    <location>
        <begin position="58"/>
        <end position="72"/>
    </location>
</feature>
<feature type="region of interest" description="Disordered" evidence="1">
    <location>
        <begin position="58"/>
        <end position="81"/>
    </location>
</feature>
<dbReference type="AlphaFoldDB" id="U4L688"/>
<reference evidence="2 3" key="1">
    <citation type="journal article" date="2013" name="PLoS Genet.">
        <title>The genome and development-dependent transcriptomes of Pyronema confluens: a window into fungal evolution.</title>
        <authorList>
            <person name="Traeger S."/>
            <person name="Altegoer F."/>
            <person name="Freitag M."/>
            <person name="Gabaldon T."/>
            <person name="Kempken F."/>
            <person name="Kumar A."/>
            <person name="Marcet-Houben M."/>
            <person name="Poggeler S."/>
            <person name="Stajich J.E."/>
            <person name="Nowrousian M."/>
        </authorList>
    </citation>
    <scope>NUCLEOTIDE SEQUENCE [LARGE SCALE GENOMIC DNA]</scope>
    <source>
        <strain evidence="3">CBS 100304</strain>
        <tissue evidence="2">Vegetative mycelium</tissue>
    </source>
</reference>
<organism evidence="2 3">
    <name type="scientific">Pyronema omphalodes (strain CBS 100304)</name>
    <name type="common">Pyronema confluens</name>
    <dbReference type="NCBI Taxonomy" id="1076935"/>
    <lineage>
        <taxon>Eukaryota</taxon>
        <taxon>Fungi</taxon>
        <taxon>Dikarya</taxon>
        <taxon>Ascomycota</taxon>
        <taxon>Pezizomycotina</taxon>
        <taxon>Pezizomycetes</taxon>
        <taxon>Pezizales</taxon>
        <taxon>Pyronemataceae</taxon>
        <taxon>Pyronema</taxon>
    </lineage>
</organism>
<evidence type="ECO:0000313" key="2">
    <source>
        <dbReference type="EMBL" id="CCX05540.1"/>
    </source>
</evidence>
<name>U4L688_PYROM</name>
<protein>
    <submittedName>
        <fullName evidence="2">Uncharacterized protein</fullName>
    </submittedName>
</protein>
<dbReference type="EMBL" id="HF935259">
    <property type="protein sequence ID" value="CCX05540.1"/>
    <property type="molecule type" value="Genomic_DNA"/>
</dbReference>
<gene>
    <name evidence="2" type="ORF">PCON_05127</name>
</gene>
<accession>U4L688</accession>
<dbReference type="Proteomes" id="UP000018144">
    <property type="component" value="Unassembled WGS sequence"/>
</dbReference>
<dbReference type="OrthoDB" id="5503825at2759"/>
<evidence type="ECO:0000313" key="3">
    <source>
        <dbReference type="Proteomes" id="UP000018144"/>
    </source>
</evidence>